<evidence type="ECO:0000313" key="4">
    <source>
        <dbReference type="Proteomes" id="UP000334923"/>
    </source>
</evidence>
<dbReference type="RefSeq" id="WP_218579732.1">
    <property type="nucleotide sequence ID" value="NZ_CABFVA020000011.1"/>
</dbReference>
<comment type="catalytic activity">
    <reaction evidence="2">
        <text>N-terminal N-formyl-L-methionyl-[peptide] + H2O = N-terminal L-methionyl-[peptide] + formate</text>
        <dbReference type="Rhea" id="RHEA:24420"/>
        <dbReference type="Rhea" id="RHEA-COMP:10639"/>
        <dbReference type="Rhea" id="RHEA-COMP:10640"/>
        <dbReference type="ChEBI" id="CHEBI:15377"/>
        <dbReference type="ChEBI" id="CHEBI:15740"/>
        <dbReference type="ChEBI" id="CHEBI:49298"/>
        <dbReference type="ChEBI" id="CHEBI:64731"/>
        <dbReference type="EC" id="3.5.1.88"/>
    </reaction>
</comment>
<keyword evidence="2 3" id="KW-0378">Hydrolase</keyword>
<dbReference type="Gene3D" id="3.90.45.10">
    <property type="entry name" value="Peptide deformylase"/>
    <property type="match status" value="1"/>
</dbReference>
<keyword evidence="4" id="KW-1185">Reference proteome</keyword>
<reference evidence="3 4" key="1">
    <citation type="submission" date="2019-09" db="EMBL/GenBank/DDBJ databases">
        <authorList>
            <person name="Cremers G."/>
        </authorList>
    </citation>
    <scope>NUCLEOTIDE SEQUENCE [LARGE SCALE GENOMIC DNA]</scope>
    <source>
        <strain evidence="3">4A</strain>
    </source>
</reference>
<dbReference type="EC" id="3.5.1.88" evidence="2"/>
<comment type="cofactor">
    <cofactor evidence="2">
        <name>Fe(2+)</name>
        <dbReference type="ChEBI" id="CHEBI:29033"/>
    </cofactor>
    <text evidence="2">Binds 1 Fe(2+) ion.</text>
</comment>
<dbReference type="AlphaFoldDB" id="A0A5E6MAH3"/>
<dbReference type="InterPro" id="IPR036821">
    <property type="entry name" value="Peptide_deformylase_sf"/>
</dbReference>
<dbReference type="SUPFAM" id="SSF56420">
    <property type="entry name" value="Peptide deformylase"/>
    <property type="match status" value="1"/>
</dbReference>
<feature type="binding site" evidence="2">
    <location>
        <position position="148"/>
    </location>
    <ligand>
        <name>Fe cation</name>
        <dbReference type="ChEBI" id="CHEBI:24875"/>
    </ligand>
</feature>
<keyword evidence="2" id="KW-0479">Metal-binding</keyword>
<feature type="active site" evidence="2">
    <location>
        <position position="149"/>
    </location>
</feature>
<dbReference type="CDD" id="cd00487">
    <property type="entry name" value="Pep_deformylase"/>
    <property type="match status" value="1"/>
</dbReference>
<feature type="binding site" evidence="2">
    <location>
        <position position="152"/>
    </location>
    <ligand>
        <name>Fe cation</name>
        <dbReference type="ChEBI" id="CHEBI:24875"/>
    </ligand>
</feature>
<sequence>MILPIVLFGNPVLRQPGKPVRRFDADLRKFAEDMQETMVANQGVGLAAQQVGKPLLFAVIDVKRTKTSSTMIIRGKPVPVEEQMPLFLVNPVVSLTKSKEIGNEGCLSFPGLRIDVPRSRRVSVRAQDLQGKPLVFEASGFLAVVIQHEVDHLYGRLFIDYLKPAERKEIKEDLARIRQGLPALTKDTKE</sequence>
<dbReference type="InterPro" id="IPR023635">
    <property type="entry name" value="Peptide_deformylase"/>
</dbReference>
<organism evidence="3 4">
    <name type="scientific">Methylacidimicrobium tartarophylax</name>
    <dbReference type="NCBI Taxonomy" id="1041768"/>
    <lineage>
        <taxon>Bacteria</taxon>
        <taxon>Pseudomonadati</taxon>
        <taxon>Verrucomicrobiota</taxon>
        <taxon>Methylacidimicrobium</taxon>
    </lineage>
</organism>
<dbReference type="PIRSF" id="PIRSF004749">
    <property type="entry name" value="Pep_def"/>
    <property type="match status" value="1"/>
</dbReference>
<dbReference type="NCBIfam" id="NF001159">
    <property type="entry name" value="PRK00150.1-3"/>
    <property type="match status" value="1"/>
</dbReference>
<dbReference type="PANTHER" id="PTHR10458:SF22">
    <property type="entry name" value="PEPTIDE DEFORMYLASE"/>
    <property type="match status" value="1"/>
</dbReference>
<dbReference type="PANTHER" id="PTHR10458">
    <property type="entry name" value="PEPTIDE DEFORMYLASE"/>
    <property type="match status" value="1"/>
</dbReference>
<dbReference type="GO" id="GO:0046872">
    <property type="term" value="F:metal ion binding"/>
    <property type="evidence" value="ECO:0007669"/>
    <property type="project" value="UniProtKB-KW"/>
</dbReference>
<keyword evidence="2" id="KW-0408">Iron</keyword>
<comment type="similarity">
    <text evidence="1 2">Belongs to the polypeptide deformylase family.</text>
</comment>
<gene>
    <name evidence="3" type="primary">def1</name>
    <name evidence="2" type="synonym">def</name>
    <name evidence="3" type="ORF">MAMT_00283</name>
</gene>
<evidence type="ECO:0000256" key="1">
    <source>
        <dbReference type="ARBA" id="ARBA00010759"/>
    </source>
</evidence>
<evidence type="ECO:0000313" key="3">
    <source>
        <dbReference type="EMBL" id="VVM04754.1"/>
    </source>
</evidence>
<dbReference type="HAMAP" id="MF_00163">
    <property type="entry name" value="Pep_deformylase"/>
    <property type="match status" value="1"/>
</dbReference>
<name>A0A5E6MAH3_9BACT</name>
<dbReference type="NCBIfam" id="TIGR00079">
    <property type="entry name" value="pept_deformyl"/>
    <property type="match status" value="1"/>
</dbReference>
<accession>A0A5E6MAH3</accession>
<dbReference type="Pfam" id="PF01327">
    <property type="entry name" value="Pep_deformylase"/>
    <property type="match status" value="1"/>
</dbReference>
<evidence type="ECO:0000256" key="2">
    <source>
        <dbReference type="HAMAP-Rule" id="MF_00163"/>
    </source>
</evidence>
<proteinExistence type="inferred from homology"/>
<dbReference type="GO" id="GO:0042586">
    <property type="term" value="F:peptide deformylase activity"/>
    <property type="evidence" value="ECO:0007669"/>
    <property type="project" value="UniProtKB-UniRule"/>
</dbReference>
<feature type="binding site" evidence="2">
    <location>
        <position position="106"/>
    </location>
    <ligand>
        <name>Fe cation</name>
        <dbReference type="ChEBI" id="CHEBI:24875"/>
    </ligand>
</feature>
<protein>
    <recommendedName>
        <fullName evidence="2">Peptide deformylase</fullName>
        <shortName evidence="2">PDF</shortName>
        <ecNumber evidence="2">3.5.1.88</ecNumber>
    </recommendedName>
    <alternativeName>
        <fullName evidence="2">Polypeptide deformylase</fullName>
    </alternativeName>
</protein>
<dbReference type="EMBL" id="CABFVA020000011">
    <property type="protein sequence ID" value="VVM04754.1"/>
    <property type="molecule type" value="Genomic_DNA"/>
</dbReference>
<comment type="function">
    <text evidence="2">Removes the formyl group from the N-terminal Met of newly synthesized proteins. Requires at least a dipeptide for an efficient rate of reaction. N-terminal L-methionine is a prerequisite for activity but the enzyme has broad specificity at other positions.</text>
</comment>
<keyword evidence="2" id="KW-0648">Protein biosynthesis</keyword>
<dbReference type="Proteomes" id="UP000334923">
    <property type="component" value="Unassembled WGS sequence"/>
</dbReference>
<dbReference type="PRINTS" id="PR01576">
    <property type="entry name" value="PDEFORMYLASE"/>
</dbReference>
<dbReference type="GO" id="GO:0006412">
    <property type="term" value="P:translation"/>
    <property type="evidence" value="ECO:0007669"/>
    <property type="project" value="UniProtKB-UniRule"/>
</dbReference>